<gene>
    <name evidence="1" type="ORF">niasHT_005733</name>
</gene>
<reference evidence="1 2" key="1">
    <citation type="submission" date="2024-10" db="EMBL/GenBank/DDBJ databases">
        <authorList>
            <person name="Kim D."/>
        </authorList>
    </citation>
    <scope>NUCLEOTIDE SEQUENCE [LARGE SCALE GENOMIC DNA]</scope>
    <source>
        <strain evidence="1">BH-2024</strain>
    </source>
</reference>
<protein>
    <submittedName>
        <fullName evidence="1">Uncharacterized protein</fullName>
    </submittedName>
</protein>
<name>A0ABD2LYS2_9BILA</name>
<dbReference type="Proteomes" id="UP001620626">
    <property type="component" value="Unassembled WGS sequence"/>
</dbReference>
<proteinExistence type="predicted"/>
<keyword evidence="2" id="KW-1185">Reference proteome</keyword>
<dbReference type="EMBL" id="JBICBT010000212">
    <property type="protein sequence ID" value="KAL3120412.1"/>
    <property type="molecule type" value="Genomic_DNA"/>
</dbReference>
<evidence type="ECO:0000313" key="1">
    <source>
        <dbReference type="EMBL" id="KAL3120412.1"/>
    </source>
</evidence>
<evidence type="ECO:0000313" key="2">
    <source>
        <dbReference type="Proteomes" id="UP001620626"/>
    </source>
</evidence>
<accession>A0ABD2LYS2</accession>
<dbReference type="AlphaFoldDB" id="A0ABD2LYS2"/>
<sequence>MSDRRKEAEEKMAKAIFISADCWLCVFDLLEPSQLGLSIALISHRFDFYVDEHFKTRRWALKSMQIFANFKATGTVGVQSANYHWKPMPIPQNQLPKKVVGFEAILIRYINQNVLTFLHRFAQLFATNCPINLAINTDSDRILDCILHNIWPMVGQNIYVLELSPRSFRRLRKFVPSLLNECPSLRFVSFYYGGIFAEFPCNDSANASSGQSVAKWLFTALPNNVPKMYKCSLYIDYDENWTSKIASFKAAFANASSSANFIVVIWFLWSSAFSVAPFDQTNGFTHEQLSLKRINSDCFLLIRCPIARDESKWTKWEKEAIGWHFYDQWNQIDIRIYIENHIGDGFSTQLPAQMISSRSE</sequence>
<organism evidence="1 2">
    <name type="scientific">Heterodera trifolii</name>
    <dbReference type="NCBI Taxonomy" id="157864"/>
    <lineage>
        <taxon>Eukaryota</taxon>
        <taxon>Metazoa</taxon>
        <taxon>Ecdysozoa</taxon>
        <taxon>Nematoda</taxon>
        <taxon>Chromadorea</taxon>
        <taxon>Rhabditida</taxon>
        <taxon>Tylenchina</taxon>
        <taxon>Tylenchomorpha</taxon>
        <taxon>Tylenchoidea</taxon>
        <taxon>Heteroderidae</taxon>
        <taxon>Heteroderinae</taxon>
        <taxon>Heterodera</taxon>
    </lineage>
</organism>
<comment type="caution">
    <text evidence="1">The sequence shown here is derived from an EMBL/GenBank/DDBJ whole genome shotgun (WGS) entry which is preliminary data.</text>
</comment>